<accession>A0ABY6B507</accession>
<proteinExistence type="predicted"/>
<sequence>MNPRHDAAVQPVPVFPGVLHGTTRHLPHSSWHVPIQPAPSRRMGLRGRAVALTLGTLAGLASAWPTSAWAAGGHFAVDDAALVDPGQCQVEAWEERGDAHRFRLDHLGPACRLGALEWGLNLDRYRLSDGSRGTGFGPQVKWATPLTSTLSLGLSAGSTWDASRTHGTHYLGTAVVMPLTWQPTTALAVHLNLGHDLRPAGADTTRRGLALEWTANDHWSTQVERFDDNGERRVRAGLRYSVTPALSFDLSRARHLGSDSRPWWAAGVNWAFDR</sequence>
<reference evidence="1" key="1">
    <citation type="submission" date="2022-10" db="EMBL/GenBank/DDBJ databases">
        <title>Characterization and whole genome sequencing of a new Roseateles species, isolated from fresh water.</title>
        <authorList>
            <person name="Guliayeva D.Y."/>
            <person name="Akhremchuk A.E."/>
            <person name="Sikolenko M.A."/>
            <person name="Valentovich L.N."/>
            <person name="Sidarenka A.V."/>
        </authorList>
    </citation>
    <scope>NUCLEOTIDE SEQUENCE</scope>
    <source>
        <strain evidence="1">BIM B-1768</strain>
    </source>
</reference>
<evidence type="ECO:0008006" key="3">
    <source>
        <dbReference type="Google" id="ProtNLM"/>
    </source>
</evidence>
<dbReference type="RefSeq" id="WP_261759644.1">
    <property type="nucleotide sequence ID" value="NZ_CP104562.2"/>
</dbReference>
<name>A0ABY6B507_9BURK</name>
<protein>
    <recommendedName>
        <fullName evidence="3">Transporter</fullName>
    </recommendedName>
</protein>
<keyword evidence="2" id="KW-1185">Reference proteome</keyword>
<evidence type="ECO:0000313" key="1">
    <source>
        <dbReference type="EMBL" id="UXH79826.1"/>
    </source>
</evidence>
<organism evidence="1 2">
    <name type="scientific">Roseateles amylovorans</name>
    <dbReference type="NCBI Taxonomy" id="2978473"/>
    <lineage>
        <taxon>Bacteria</taxon>
        <taxon>Pseudomonadati</taxon>
        <taxon>Pseudomonadota</taxon>
        <taxon>Betaproteobacteria</taxon>
        <taxon>Burkholderiales</taxon>
        <taxon>Sphaerotilaceae</taxon>
        <taxon>Roseateles</taxon>
    </lineage>
</organism>
<dbReference type="EMBL" id="CP104562">
    <property type="protein sequence ID" value="UXH79826.1"/>
    <property type="molecule type" value="Genomic_DNA"/>
</dbReference>
<dbReference type="Proteomes" id="UP001064933">
    <property type="component" value="Chromosome"/>
</dbReference>
<evidence type="ECO:0000313" key="2">
    <source>
        <dbReference type="Proteomes" id="UP001064933"/>
    </source>
</evidence>
<gene>
    <name evidence="1" type="ORF">N4261_08050</name>
</gene>
<dbReference type="SUPFAM" id="SSF56935">
    <property type="entry name" value="Porins"/>
    <property type="match status" value="1"/>
</dbReference>